<name>A0A2W4UFB8_9CYAN</name>
<dbReference type="InterPro" id="IPR029063">
    <property type="entry name" value="SAM-dependent_MTases_sf"/>
</dbReference>
<dbReference type="Gene3D" id="3.40.50.150">
    <property type="entry name" value="Vaccinia Virus protein VP39"/>
    <property type="match status" value="2"/>
</dbReference>
<reference evidence="2" key="1">
    <citation type="submission" date="2018-04" db="EMBL/GenBank/DDBJ databases">
        <authorList>
            <person name="Cornet L."/>
        </authorList>
    </citation>
    <scope>NUCLEOTIDE SEQUENCE [LARGE SCALE GENOMIC DNA]</scope>
</reference>
<dbReference type="PANTHER" id="PTHR43861">
    <property type="entry name" value="TRANS-ACONITATE 2-METHYLTRANSFERASE-RELATED"/>
    <property type="match status" value="1"/>
</dbReference>
<evidence type="ECO:0000313" key="2">
    <source>
        <dbReference type="Proteomes" id="UP000249354"/>
    </source>
</evidence>
<reference evidence="1 2" key="2">
    <citation type="submission" date="2018-06" db="EMBL/GenBank/DDBJ databases">
        <title>Metagenomic assembly of (sub)arctic Cyanobacteria and their associated microbiome from non-axenic cultures.</title>
        <authorList>
            <person name="Baurain D."/>
        </authorList>
    </citation>
    <scope>NUCLEOTIDE SEQUENCE [LARGE SCALE GENOMIC DNA]</scope>
    <source>
        <strain evidence="1">ULC129bin1</strain>
    </source>
</reference>
<dbReference type="CDD" id="cd02440">
    <property type="entry name" value="AdoMet_MTases"/>
    <property type="match status" value="1"/>
</dbReference>
<dbReference type="Pfam" id="PF13578">
    <property type="entry name" value="Methyltransf_24"/>
    <property type="match status" value="1"/>
</dbReference>
<comment type="caution">
    <text evidence="1">The sequence shown here is derived from an EMBL/GenBank/DDBJ whole genome shotgun (WGS) entry which is preliminary data.</text>
</comment>
<gene>
    <name evidence="1" type="ORF">DCF25_08155</name>
</gene>
<protein>
    <recommendedName>
        <fullName evidence="3">Methyltransferase domain-containing protein</fullName>
    </recommendedName>
</protein>
<dbReference type="Proteomes" id="UP000249354">
    <property type="component" value="Unassembled WGS sequence"/>
</dbReference>
<organism evidence="1 2">
    <name type="scientific">Leptolyngbya foveolarum</name>
    <dbReference type="NCBI Taxonomy" id="47253"/>
    <lineage>
        <taxon>Bacteria</taxon>
        <taxon>Bacillati</taxon>
        <taxon>Cyanobacteriota</taxon>
        <taxon>Cyanophyceae</taxon>
        <taxon>Leptolyngbyales</taxon>
        <taxon>Leptolyngbyaceae</taxon>
        <taxon>Leptolyngbya group</taxon>
        <taxon>Leptolyngbya</taxon>
    </lineage>
</organism>
<dbReference type="Pfam" id="PF13489">
    <property type="entry name" value="Methyltransf_23"/>
    <property type="match status" value="1"/>
</dbReference>
<evidence type="ECO:0008006" key="3">
    <source>
        <dbReference type="Google" id="ProtNLM"/>
    </source>
</evidence>
<dbReference type="EMBL" id="QBMC01000040">
    <property type="protein sequence ID" value="PZO19643.1"/>
    <property type="molecule type" value="Genomic_DNA"/>
</dbReference>
<proteinExistence type="predicted"/>
<sequence length="703" mass="79298">MKSFELERAFPEIESLIAPEDWWIFDRKKDIASSDCYNYYYSYAKSWKPQSILEIGVRRGYSAVSMVIGAAESIDRFVGIDSEIDVQKSSSFAGELLRDHTTATVEFLNFDTQKDNVSVDGHPFDLIHIDADHSFMGCSSDLLLCLSYAKEGTVIIVDDALYAPVRAACEEIKSLYTDALDVQYVTNFRGHCLILVKRAFPELLNKEKRQEILGNIKEIFPRVTADELIHQYSKVRDDLEKAISLNGSVERFLSDLSTHLSELATSLQGNIKNYHLAKPNEENLLSVLEALKQPAPLSLKGKAVRGQGLSPISTFRLKGLTRKASAEREICQKVFNILINIEHLMVSLERKPIGKCFSYFLGEASKHFSYLYKRLYTEDGLPFDGRKLNLGGMKYSYASSGRLQTAEGHGLIVVIADALINTVTSLNRELESQYWMGYWDTKSNKTWTKMVLKEQSSLLSPTPFPVKTGGEYNQFYKLQKGATAGGVRAQPSDSVETDLYRQLVLNPTDHAFRLATSICHIRMLLSMLKERHPNEEIRWLDVGCGIGYIANKVGFGGEFVGIDVAESLIAYANRTRFSDKYTYLAGGFDEARSVINGKKFHLITATEVIEHILDPLDFVSQMKKHTCDAIYASSPLNESVPHQPSREHLWSFSLESYEELFRLCNMRVTFSGSMYVGKFIGEGHNWLSVVATKGDVLRVFPEM</sequence>
<dbReference type="PANTHER" id="PTHR43861:SF6">
    <property type="entry name" value="METHYLTRANSFERASE TYPE 11"/>
    <property type="match status" value="1"/>
</dbReference>
<evidence type="ECO:0000313" key="1">
    <source>
        <dbReference type="EMBL" id="PZO19643.1"/>
    </source>
</evidence>
<dbReference type="SUPFAM" id="SSF53335">
    <property type="entry name" value="S-adenosyl-L-methionine-dependent methyltransferases"/>
    <property type="match status" value="2"/>
</dbReference>
<dbReference type="AlphaFoldDB" id="A0A2W4UFB8"/>
<accession>A0A2W4UFB8</accession>